<keyword evidence="1" id="KW-1133">Transmembrane helix</keyword>
<keyword evidence="3" id="KW-1185">Reference proteome</keyword>
<keyword evidence="1" id="KW-0472">Membrane</keyword>
<feature type="non-terminal residue" evidence="2">
    <location>
        <position position="1"/>
    </location>
</feature>
<evidence type="ECO:0000256" key="1">
    <source>
        <dbReference type="SAM" id="Phobius"/>
    </source>
</evidence>
<organism evidence="2 3">
    <name type="scientific">Candidula unifasciata</name>
    <dbReference type="NCBI Taxonomy" id="100452"/>
    <lineage>
        <taxon>Eukaryota</taxon>
        <taxon>Metazoa</taxon>
        <taxon>Spiralia</taxon>
        <taxon>Lophotrochozoa</taxon>
        <taxon>Mollusca</taxon>
        <taxon>Gastropoda</taxon>
        <taxon>Heterobranchia</taxon>
        <taxon>Euthyneura</taxon>
        <taxon>Panpulmonata</taxon>
        <taxon>Eupulmonata</taxon>
        <taxon>Stylommatophora</taxon>
        <taxon>Helicina</taxon>
        <taxon>Helicoidea</taxon>
        <taxon>Geomitridae</taxon>
        <taxon>Candidula</taxon>
    </lineage>
</organism>
<sequence>MVGIITRSSNLNSFSSICYCFIALGIHAYSSYKAVKRYNEADSKAWPGGRGTPSEVPLMLGSTVVSLLMLPFFCITCFIKVGNYANDGVKLGRDHALGYSVVTSEEVATTNEAVRRLWRHFCPLSQTVHLIAAFLLLLPETLLTSVEVKFGYRSTG</sequence>
<dbReference type="PANTHER" id="PTHR21579:SF20">
    <property type="entry name" value="PROTEIN TINCAR"/>
    <property type="match status" value="1"/>
</dbReference>
<reference evidence="2" key="1">
    <citation type="submission" date="2021-04" db="EMBL/GenBank/DDBJ databases">
        <authorList>
            <consortium name="Molecular Ecology Group"/>
        </authorList>
    </citation>
    <scope>NUCLEOTIDE SEQUENCE</scope>
</reference>
<proteinExistence type="predicted"/>
<name>A0A8S3YHE3_9EUPU</name>
<evidence type="ECO:0000313" key="3">
    <source>
        <dbReference type="Proteomes" id="UP000678393"/>
    </source>
</evidence>
<dbReference type="EMBL" id="CAJHNH020000269">
    <property type="protein sequence ID" value="CAG5116539.1"/>
    <property type="molecule type" value="Genomic_DNA"/>
</dbReference>
<dbReference type="OrthoDB" id="10033661at2759"/>
<dbReference type="InterPro" id="IPR053291">
    <property type="entry name" value="Ommatidial_diff-associated"/>
</dbReference>
<protein>
    <submittedName>
        <fullName evidence="2">Uncharacterized protein</fullName>
    </submittedName>
</protein>
<dbReference type="PANTHER" id="PTHR21579">
    <property type="entry name" value="PROTEIN TINCAR"/>
    <property type="match status" value="1"/>
</dbReference>
<feature type="transmembrane region" description="Helical" evidence="1">
    <location>
        <begin position="58"/>
        <end position="81"/>
    </location>
</feature>
<accession>A0A8S3YHE3</accession>
<evidence type="ECO:0000313" key="2">
    <source>
        <dbReference type="EMBL" id="CAG5116539.1"/>
    </source>
</evidence>
<feature type="non-terminal residue" evidence="2">
    <location>
        <position position="156"/>
    </location>
</feature>
<dbReference type="Proteomes" id="UP000678393">
    <property type="component" value="Unassembled WGS sequence"/>
</dbReference>
<comment type="caution">
    <text evidence="2">The sequence shown here is derived from an EMBL/GenBank/DDBJ whole genome shotgun (WGS) entry which is preliminary data.</text>
</comment>
<gene>
    <name evidence="2" type="ORF">CUNI_LOCUS2097</name>
</gene>
<dbReference type="AlphaFoldDB" id="A0A8S3YHE3"/>
<feature type="transmembrane region" description="Helical" evidence="1">
    <location>
        <begin position="12"/>
        <end position="30"/>
    </location>
</feature>
<keyword evidence="1" id="KW-0812">Transmembrane</keyword>